<dbReference type="Proteomes" id="UP001489902">
    <property type="component" value="Chromosome 2"/>
</dbReference>
<keyword evidence="2" id="KW-1185">Reference proteome</keyword>
<sequence>MSLDLRDPANRRASCDQCRMPPTLPAYIWGPDSHADRSARTKEAEISETNVDPKLLAFESDNSQQTCACLASLYLSLEEVRKADDLPFTSRLSVLRHLTTTAAGIIQCQICPTKFLWAMQNSQLLNTLLISLAEGYKKIVQFVEDETRRAEEAHESKLLILAEGSKLEMQPQGDGSLGISLSLDPQDWKNIANKAIKGELFGTAYSASSSFVAMLQMMEDRQQAWHSGHGHVPPGIGNRLPHQTHEKDPHCVSVVKHTRDMICHLLEDV</sequence>
<protein>
    <submittedName>
        <fullName evidence="1">Zn2-C6 fungal-type domain-containing protein</fullName>
    </submittedName>
</protein>
<reference evidence="1 2" key="1">
    <citation type="submission" date="2024-04" db="EMBL/GenBank/DDBJ databases">
        <title>Complete genome sequence of Fusarium acuminatum.</title>
        <authorList>
            <person name="Lan B."/>
        </authorList>
    </citation>
    <scope>NUCLEOTIDE SEQUENCE [LARGE SCALE GENOMIC DNA]</scope>
    <source>
        <strain evidence="1">1A</strain>
    </source>
</reference>
<accession>A0ABZ2WQ84</accession>
<evidence type="ECO:0000313" key="1">
    <source>
        <dbReference type="EMBL" id="WZH42903.1"/>
    </source>
</evidence>
<evidence type="ECO:0000313" key="2">
    <source>
        <dbReference type="Proteomes" id="UP001489902"/>
    </source>
</evidence>
<proteinExistence type="predicted"/>
<organism evidence="1 2">
    <name type="scientific">Fusarium acuminatum</name>
    <dbReference type="NCBI Taxonomy" id="5515"/>
    <lineage>
        <taxon>Eukaryota</taxon>
        <taxon>Fungi</taxon>
        <taxon>Dikarya</taxon>
        <taxon>Ascomycota</taxon>
        <taxon>Pezizomycotina</taxon>
        <taxon>Sordariomycetes</taxon>
        <taxon>Hypocreomycetidae</taxon>
        <taxon>Hypocreales</taxon>
        <taxon>Nectriaceae</taxon>
        <taxon>Fusarium</taxon>
        <taxon>Fusarium tricinctum species complex</taxon>
    </lineage>
</organism>
<name>A0ABZ2WQ84_9HYPO</name>
<gene>
    <name evidence="1" type="ORF">QYS62_003901</name>
</gene>
<dbReference type="EMBL" id="CP151261">
    <property type="protein sequence ID" value="WZH42903.1"/>
    <property type="molecule type" value="Genomic_DNA"/>
</dbReference>